<name>A0ABZ2HIF1_9RHOB</name>
<evidence type="ECO:0000313" key="1">
    <source>
        <dbReference type="EMBL" id="WWR47816.1"/>
    </source>
</evidence>
<evidence type="ECO:0008006" key="3">
    <source>
        <dbReference type="Google" id="ProtNLM"/>
    </source>
</evidence>
<keyword evidence="2" id="KW-1185">Reference proteome</keyword>
<dbReference type="Proteomes" id="UP001364156">
    <property type="component" value="Chromosome"/>
</dbReference>
<protein>
    <recommendedName>
        <fullName evidence="3">Co-chaperone DjlA N-terminal domain-containing protein</fullName>
    </recommendedName>
</protein>
<evidence type="ECO:0000313" key="2">
    <source>
        <dbReference type="Proteomes" id="UP001364156"/>
    </source>
</evidence>
<dbReference type="EMBL" id="CP146069">
    <property type="protein sequence ID" value="WWR47816.1"/>
    <property type="molecule type" value="Genomic_DNA"/>
</dbReference>
<organism evidence="1 2">
    <name type="scientific">Roseovarius phycicola</name>
    <dbReference type="NCBI Taxonomy" id="3080976"/>
    <lineage>
        <taxon>Bacteria</taxon>
        <taxon>Pseudomonadati</taxon>
        <taxon>Pseudomonadota</taxon>
        <taxon>Alphaproteobacteria</taxon>
        <taxon>Rhodobacterales</taxon>
        <taxon>Roseobacteraceae</taxon>
        <taxon>Roseovarius</taxon>
    </lineage>
</organism>
<reference evidence="1 2" key="1">
    <citation type="submission" date="2023-10" db="EMBL/GenBank/DDBJ databases">
        <title>Roseovarius strain S88 nov., isolated from a marine algae.</title>
        <authorList>
            <person name="Lee M.W."/>
            <person name="Lee J.K."/>
            <person name="Kim J.M."/>
            <person name="Choi D.G."/>
            <person name="Baek J.H."/>
            <person name="Bayburt H."/>
            <person name="Jung J.J."/>
            <person name="Han D.M."/>
            <person name="Jeon C.O."/>
        </authorList>
    </citation>
    <scope>NUCLEOTIDE SEQUENCE [LARGE SCALE GENOMIC DNA]</scope>
    <source>
        <strain evidence="1 2">S88</strain>
    </source>
</reference>
<gene>
    <name evidence="1" type="ORF">RZ517_06490</name>
</gene>
<proteinExistence type="predicted"/>
<sequence>MHILVGLLGVAAAVYFFFIRARHAADVAHDVVEMASDVRSAARRFGFKRKTNVHPVETIEEPNLAIAAIATAFVEMDDLPTKEQRDALDAALRSQLGLDSSAAQEATILGHWFVSECHGPETAVPRLSRKLFKLNGKESFEPLLTVVDSAVSAGSGSLNEKQREAIDEIRRVFRVS</sequence>
<accession>A0ABZ2HIF1</accession>
<dbReference type="RefSeq" id="WP_338550652.1">
    <property type="nucleotide sequence ID" value="NZ_CP146069.1"/>
</dbReference>